<sequence>MASDAQWLLLNVVHLAFFVSLSNAKLVFRGGVPVDFIELTEDKKGIPSRELRERVEAARKIQRLRYKNINGISCNAQMTSDFIKEYCELENDSKALLRKAYDIVIALTECRVTLHFHDK</sequence>
<proteinExistence type="predicted"/>
<dbReference type="RefSeq" id="WP_084711154.1">
    <property type="nucleotide sequence ID" value="NZ_CDRZ01000260.1"/>
</dbReference>
<organism evidence="2 3">
    <name type="scientific">Syntrophaceticus schinkii</name>
    <dbReference type="NCBI Taxonomy" id="499207"/>
    <lineage>
        <taxon>Bacteria</taxon>
        <taxon>Bacillati</taxon>
        <taxon>Bacillota</taxon>
        <taxon>Clostridia</taxon>
        <taxon>Thermoanaerobacterales</taxon>
        <taxon>Thermoanaerobacterales Family III. Incertae Sedis</taxon>
        <taxon>Syntrophaceticus</taxon>
    </lineage>
</organism>
<dbReference type="InterPro" id="IPR025158">
    <property type="entry name" value="Mg_chelat-rel_C"/>
</dbReference>
<dbReference type="OrthoDB" id="9813147at2"/>
<keyword evidence="3" id="KW-1185">Reference proteome</keyword>
<dbReference type="EMBL" id="CDRZ01000260">
    <property type="protein sequence ID" value="CEO89838.1"/>
    <property type="molecule type" value="Genomic_DNA"/>
</dbReference>
<dbReference type="Pfam" id="PF13335">
    <property type="entry name" value="Mg_chelatase_C"/>
    <property type="match status" value="1"/>
</dbReference>
<evidence type="ECO:0000313" key="2">
    <source>
        <dbReference type="EMBL" id="CEO89838.1"/>
    </source>
</evidence>
<evidence type="ECO:0000259" key="1">
    <source>
        <dbReference type="Pfam" id="PF13335"/>
    </source>
</evidence>
<reference evidence="3" key="1">
    <citation type="submission" date="2015-01" db="EMBL/GenBank/DDBJ databases">
        <authorList>
            <person name="Manzoor Shahid"/>
            <person name="Zubair Saima"/>
        </authorList>
    </citation>
    <scope>NUCLEOTIDE SEQUENCE [LARGE SCALE GENOMIC DNA]</scope>
    <source>
        <strain evidence="3">Sp3</strain>
    </source>
</reference>
<evidence type="ECO:0000313" key="3">
    <source>
        <dbReference type="Proteomes" id="UP000046155"/>
    </source>
</evidence>
<protein>
    <recommendedName>
        <fullName evidence="1">Mg chelatase-related protein C-terminal domain-containing protein</fullName>
    </recommendedName>
</protein>
<name>A0A0B7MNM1_9FIRM</name>
<accession>A0A0B7MNM1</accession>
<gene>
    <name evidence="2" type="ORF">SSCH_610004</name>
</gene>
<dbReference type="Proteomes" id="UP000046155">
    <property type="component" value="Unassembled WGS sequence"/>
</dbReference>
<dbReference type="AlphaFoldDB" id="A0A0B7MNM1"/>
<feature type="domain" description="Mg chelatase-related protein C-terminal" evidence="1">
    <location>
        <begin position="47"/>
        <end position="102"/>
    </location>
</feature>